<dbReference type="Proteomes" id="UP000424462">
    <property type="component" value="Chromosome"/>
</dbReference>
<dbReference type="AlphaFoldDB" id="A0A6B8VWL0"/>
<name>A0A6B8VWL0_9CORY</name>
<feature type="transmembrane region" description="Helical" evidence="1">
    <location>
        <begin position="216"/>
        <end position="243"/>
    </location>
</feature>
<dbReference type="EMBL" id="CP046455">
    <property type="protein sequence ID" value="QGU08523.1"/>
    <property type="molecule type" value="Genomic_DNA"/>
</dbReference>
<sequence>MSDRNPPVPAPLNLGLIFTAFRRALPAALLAALLTGGITAAALTQVPEEYEVSTQLSLGHPGDIESDPEILANLVPLFSQMISDNQTREAVQETTGVAEPKLSSAETSVAGVVTLNTRGESETQAKAIADAVVASLQTRGTQIYNDSIAALETETNRQTEALREQINQRRAADPEADVSELETAILIALEESRAAGIQNIQPMVLSQSDNAGQAVWPLPLATSLVAALLALLLVDFALGIWFLRRRSRADSLWLRSLGQRLGADTELAHGGNGLTPKAEARAAAALSRGKEVLILGDVELGDAFHAYEEDRIHTVSWRDRWWREVSPAALGLGIVVIEQGDKQARHASIAADRLTESGVPTYVALRSKKRNEK</sequence>
<dbReference type="RefSeq" id="WP_156232112.1">
    <property type="nucleotide sequence ID" value="NZ_CP046455.1"/>
</dbReference>
<evidence type="ECO:0008006" key="4">
    <source>
        <dbReference type="Google" id="ProtNLM"/>
    </source>
</evidence>
<organism evidence="2 3">
    <name type="scientific">Corynebacterium occultum</name>
    <dbReference type="NCBI Taxonomy" id="2675219"/>
    <lineage>
        <taxon>Bacteria</taxon>
        <taxon>Bacillati</taxon>
        <taxon>Actinomycetota</taxon>
        <taxon>Actinomycetes</taxon>
        <taxon>Mycobacteriales</taxon>
        <taxon>Corynebacteriaceae</taxon>
        <taxon>Corynebacterium</taxon>
    </lineage>
</organism>
<evidence type="ECO:0000313" key="2">
    <source>
        <dbReference type="EMBL" id="QGU08523.1"/>
    </source>
</evidence>
<accession>A0A6B8VWL0</accession>
<evidence type="ECO:0000256" key="1">
    <source>
        <dbReference type="SAM" id="Phobius"/>
    </source>
</evidence>
<protein>
    <recommendedName>
        <fullName evidence="4">Chain length determinant protein</fullName>
    </recommendedName>
</protein>
<keyword evidence="3" id="KW-1185">Reference proteome</keyword>
<proteinExistence type="predicted"/>
<keyword evidence="1" id="KW-0472">Membrane</keyword>
<gene>
    <name evidence="2" type="ORF">COCCU_13120</name>
</gene>
<keyword evidence="1" id="KW-0812">Transmembrane</keyword>
<reference evidence="2 3" key="1">
    <citation type="submission" date="2019-11" db="EMBL/GenBank/DDBJ databases">
        <title>Complete genome sequence of Corynebacterium kalinowskii 1959, a novel Corynebacterium species isolated from soil of a small paddock in Vilsendorf, Germany.</title>
        <authorList>
            <person name="Schaffert L."/>
            <person name="Ruwe M."/>
            <person name="Milse J."/>
            <person name="Hanuschka K."/>
            <person name="Ortseifen V."/>
            <person name="Droste J."/>
            <person name="Brandt D."/>
            <person name="Schlueter L."/>
            <person name="Kutter Y."/>
            <person name="Vinke S."/>
            <person name="Viehoefer P."/>
            <person name="Jacob L."/>
            <person name="Luebke N.-C."/>
            <person name="Schulte-Berndt E."/>
            <person name="Hain C."/>
            <person name="Linder M."/>
            <person name="Schmidt P."/>
            <person name="Wollenschlaeger L."/>
            <person name="Luttermann T."/>
            <person name="Thieme E."/>
            <person name="Hassa J."/>
            <person name="Haak M."/>
            <person name="Wittchen M."/>
            <person name="Mentz A."/>
            <person name="Persicke M."/>
            <person name="Busche T."/>
            <person name="Ruckert C."/>
        </authorList>
    </citation>
    <scope>NUCLEOTIDE SEQUENCE [LARGE SCALE GENOMIC DNA]</scope>
    <source>
        <strain evidence="2 3">2039</strain>
    </source>
</reference>
<dbReference type="KEGG" id="cok:COCCU_13120"/>
<keyword evidence="1" id="KW-1133">Transmembrane helix</keyword>
<evidence type="ECO:0000313" key="3">
    <source>
        <dbReference type="Proteomes" id="UP000424462"/>
    </source>
</evidence>